<accession>X1TKW1</accession>
<dbReference type="GO" id="GO:0005886">
    <property type="term" value="C:plasma membrane"/>
    <property type="evidence" value="ECO:0007669"/>
    <property type="project" value="TreeGrafter"/>
</dbReference>
<comment type="caution">
    <text evidence="5">The sequence shown here is derived from an EMBL/GenBank/DDBJ whole genome shotgun (WGS) entry which is preliminary data.</text>
</comment>
<name>X1TKW1_9ZZZZ</name>
<protein>
    <recommendedName>
        <fullName evidence="4">ABC transporter domain-containing protein</fullName>
    </recommendedName>
</protein>
<evidence type="ECO:0000313" key="5">
    <source>
        <dbReference type="EMBL" id="GAI91976.1"/>
    </source>
</evidence>
<keyword evidence="3" id="KW-0067">ATP-binding</keyword>
<dbReference type="GO" id="GO:0015808">
    <property type="term" value="P:L-alanine transport"/>
    <property type="evidence" value="ECO:0007669"/>
    <property type="project" value="TreeGrafter"/>
</dbReference>
<dbReference type="SMART" id="SM00382">
    <property type="entry name" value="AAA"/>
    <property type="match status" value="1"/>
</dbReference>
<dbReference type="AlphaFoldDB" id="X1TKW1"/>
<dbReference type="InterPro" id="IPR003593">
    <property type="entry name" value="AAA+_ATPase"/>
</dbReference>
<dbReference type="GO" id="GO:0016887">
    <property type="term" value="F:ATP hydrolysis activity"/>
    <property type="evidence" value="ECO:0007669"/>
    <property type="project" value="InterPro"/>
</dbReference>
<dbReference type="GO" id="GO:0005304">
    <property type="term" value="F:L-valine transmembrane transporter activity"/>
    <property type="evidence" value="ECO:0007669"/>
    <property type="project" value="TreeGrafter"/>
</dbReference>
<evidence type="ECO:0000256" key="1">
    <source>
        <dbReference type="ARBA" id="ARBA00022448"/>
    </source>
</evidence>
<dbReference type="PROSITE" id="PS50893">
    <property type="entry name" value="ABC_TRANSPORTER_2"/>
    <property type="match status" value="1"/>
</dbReference>
<keyword evidence="1" id="KW-0813">Transport</keyword>
<dbReference type="GO" id="GO:1903805">
    <property type="term" value="P:L-valine import across plasma membrane"/>
    <property type="evidence" value="ECO:0007669"/>
    <property type="project" value="TreeGrafter"/>
</dbReference>
<gene>
    <name evidence="5" type="ORF">S12H4_38409</name>
</gene>
<dbReference type="GO" id="GO:0042941">
    <property type="term" value="P:D-alanine transmembrane transport"/>
    <property type="evidence" value="ECO:0007669"/>
    <property type="project" value="TreeGrafter"/>
</dbReference>
<dbReference type="Pfam" id="PF00005">
    <property type="entry name" value="ABC_tran"/>
    <property type="match status" value="1"/>
</dbReference>
<organism evidence="5">
    <name type="scientific">marine sediment metagenome</name>
    <dbReference type="NCBI Taxonomy" id="412755"/>
    <lineage>
        <taxon>unclassified sequences</taxon>
        <taxon>metagenomes</taxon>
        <taxon>ecological metagenomes</taxon>
    </lineage>
</organism>
<dbReference type="GO" id="GO:0005524">
    <property type="term" value="F:ATP binding"/>
    <property type="evidence" value="ECO:0007669"/>
    <property type="project" value="UniProtKB-KW"/>
</dbReference>
<feature type="domain" description="ABC transporter" evidence="4">
    <location>
        <begin position="6"/>
        <end position="190"/>
    </location>
</feature>
<evidence type="ECO:0000256" key="3">
    <source>
        <dbReference type="ARBA" id="ARBA00022840"/>
    </source>
</evidence>
<dbReference type="GO" id="GO:0015188">
    <property type="term" value="F:L-isoleucine transmembrane transporter activity"/>
    <property type="evidence" value="ECO:0007669"/>
    <property type="project" value="TreeGrafter"/>
</dbReference>
<evidence type="ECO:0000259" key="4">
    <source>
        <dbReference type="PROSITE" id="PS50893"/>
    </source>
</evidence>
<dbReference type="EMBL" id="BARW01023116">
    <property type="protein sequence ID" value="GAI91976.1"/>
    <property type="molecule type" value="Genomic_DNA"/>
</dbReference>
<dbReference type="SUPFAM" id="SSF52540">
    <property type="entry name" value="P-loop containing nucleoside triphosphate hydrolases"/>
    <property type="match status" value="1"/>
</dbReference>
<reference evidence="5" key="1">
    <citation type="journal article" date="2014" name="Front. Microbiol.">
        <title>High frequency of phylogenetically diverse reductive dehalogenase-homologous genes in deep subseafloor sedimentary metagenomes.</title>
        <authorList>
            <person name="Kawai M."/>
            <person name="Futagami T."/>
            <person name="Toyoda A."/>
            <person name="Takaki Y."/>
            <person name="Nishi S."/>
            <person name="Hori S."/>
            <person name="Arai W."/>
            <person name="Tsubouchi T."/>
            <person name="Morono Y."/>
            <person name="Uchiyama I."/>
            <person name="Ito T."/>
            <person name="Fujiyama A."/>
            <person name="Inagaki F."/>
            <person name="Takami H."/>
        </authorList>
    </citation>
    <scope>NUCLEOTIDE SEQUENCE</scope>
    <source>
        <strain evidence="5">Expedition CK06-06</strain>
    </source>
</reference>
<proteinExistence type="predicted"/>
<feature type="non-terminal residue" evidence="5">
    <location>
        <position position="190"/>
    </location>
</feature>
<dbReference type="PANTHER" id="PTHR45772">
    <property type="entry name" value="CONSERVED COMPONENT OF ABC TRANSPORTER FOR NATURAL AMINO ACIDS-RELATED"/>
    <property type="match status" value="1"/>
</dbReference>
<dbReference type="GO" id="GO:0015192">
    <property type="term" value="F:L-phenylalanine transmembrane transporter activity"/>
    <property type="evidence" value="ECO:0007669"/>
    <property type="project" value="TreeGrafter"/>
</dbReference>
<dbReference type="Gene3D" id="3.40.50.300">
    <property type="entry name" value="P-loop containing nucleotide triphosphate hydrolases"/>
    <property type="match status" value="1"/>
</dbReference>
<dbReference type="InterPro" id="IPR003439">
    <property type="entry name" value="ABC_transporter-like_ATP-bd"/>
</dbReference>
<dbReference type="PANTHER" id="PTHR45772:SF7">
    <property type="entry name" value="AMINO ACID ABC TRANSPORTER ATP-BINDING PROTEIN"/>
    <property type="match status" value="1"/>
</dbReference>
<dbReference type="InterPro" id="IPR027417">
    <property type="entry name" value="P-loop_NTPase"/>
</dbReference>
<dbReference type="InterPro" id="IPR051120">
    <property type="entry name" value="ABC_AA/LPS_Transport"/>
</dbReference>
<evidence type="ECO:0000256" key="2">
    <source>
        <dbReference type="ARBA" id="ARBA00022741"/>
    </source>
</evidence>
<dbReference type="GO" id="GO:1903806">
    <property type="term" value="P:L-isoleucine import across plasma membrane"/>
    <property type="evidence" value="ECO:0007669"/>
    <property type="project" value="TreeGrafter"/>
</dbReference>
<sequence length="190" mass="20320">MSEPILETKSLSKAFGGLVALDKVDLAIEAGKITAIIGPNGAGKTTLFNLITGIYPASDGEVLFQGTPLKDTPPHKRAALGIARTFQNVLLFGNMTVLENIMTGQHPRSRYGFIGAALRLPKAHREEETISLNAMKYLNMVGLGTHAEQNALSLPLGQQKLLAIARALATEPQLLLLDEPGAGLNKLEKQ</sequence>
<keyword evidence="2" id="KW-0547">Nucleotide-binding</keyword>